<dbReference type="EMBL" id="UINC01072830">
    <property type="protein sequence ID" value="SVC08749.1"/>
    <property type="molecule type" value="Genomic_DNA"/>
</dbReference>
<proteinExistence type="predicted"/>
<gene>
    <name evidence="1" type="ORF">METZ01_LOCUS261603</name>
</gene>
<dbReference type="Gene3D" id="3.40.50.1820">
    <property type="entry name" value="alpha/beta hydrolase"/>
    <property type="match status" value="1"/>
</dbReference>
<dbReference type="SUPFAM" id="SSF53474">
    <property type="entry name" value="alpha/beta-Hydrolases"/>
    <property type="match status" value="1"/>
</dbReference>
<protein>
    <recommendedName>
        <fullName evidence="2">AB hydrolase-1 domain-containing protein</fullName>
    </recommendedName>
</protein>
<evidence type="ECO:0008006" key="2">
    <source>
        <dbReference type="Google" id="ProtNLM"/>
    </source>
</evidence>
<name>A0A382JAR4_9ZZZZ</name>
<organism evidence="1">
    <name type="scientific">marine metagenome</name>
    <dbReference type="NCBI Taxonomy" id="408172"/>
    <lineage>
        <taxon>unclassified sequences</taxon>
        <taxon>metagenomes</taxon>
        <taxon>ecological metagenomes</taxon>
    </lineage>
</organism>
<evidence type="ECO:0000313" key="1">
    <source>
        <dbReference type="EMBL" id="SVC08749.1"/>
    </source>
</evidence>
<reference evidence="1" key="1">
    <citation type="submission" date="2018-05" db="EMBL/GenBank/DDBJ databases">
        <authorList>
            <person name="Lanie J.A."/>
            <person name="Ng W.-L."/>
            <person name="Kazmierczak K.M."/>
            <person name="Andrzejewski T.M."/>
            <person name="Davidsen T.M."/>
            <person name="Wayne K.J."/>
            <person name="Tettelin H."/>
            <person name="Glass J.I."/>
            <person name="Rusch D."/>
            <person name="Podicherti R."/>
            <person name="Tsui H.-C.T."/>
            <person name="Winkler M.E."/>
        </authorList>
    </citation>
    <scope>NUCLEOTIDE SEQUENCE</scope>
</reference>
<dbReference type="AlphaFoldDB" id="A0A382JAR4"/>
<accession>A0A382JAR4</accession>
<sequence length="65" mass="7249">MKVKISGDDMPPTPKDEWVDLNGMSFHYRDWGGFGQPIVLLHGLASNCHIWDMVAPILAENNAVI</sequence>
<feature type="non-terminal residue" evidence="1">
    <location>
        <position position="65"/>
    </location>
</feature>
<dbReference type="InterPro" id="IPR029058">
    <property type="entry name" value="AB_hydrolase_fold"/>
</dbReference>